<dbReference type="InterPro" id="IPR006366">
    <property type="entry name" value="CobA/CysG_C"/>
</dbReference>
<name>A0A3B0U3A2_9ZZZZ</name>
<sequence>MAAKVFLVGAGPGDPDLLTIKAARAISIADVIVHDRLVSDAILDTAPAIAARISVGKQPRRHPVSQDEINALLVRLARTELTVVRLKGGDPFIFGRGGEEAAVLAKAGIAFEVIPGITAAQGCAASAAIPLTHRGLATGVRFVTGHCREDMPLELDWPSLADPGTTLVLYMGVAQIRQIAARLIEHGLPAKMPVLAIANGTLPDERRCAATLAGIADAVAAEGLANPVSFIIGDVAGLDLTVATERAVPHLVEPIRKVVHA</sequence>
<dbReference type="InterPro" id="IPR050161">
    <property type="entry name" value="Siro_Cobalamin_biosynth"/>
</dbReference>
<dbReference type="Gene3D" id="3.40.1010.10">
    <property type="entry name" value="Cobalt-precorrin-4 Transmethylase, Domain 1"/>
    <property type="match status" value="1"/>
</dbReference>
<dbReference type="InterPro" id="IPR000878">
    <property type="entry name" value="4pyrrol_Mease"/>
</dbReference>
<gene>
    <name evidence="7" type="ORF">MNBD_ALPHA09-46</name>
</gene>
<dbReference type="SUPFAM" id="SSF53790">
    <property type="entry name" value="Tetrapyrrole methylase"/>
    <property type="match status" value="1"/>
</dbReference>
<protein>
    <recommendedName>
        <fullName evidence="1">uroporphyrinogen-III C-methyltransferase</fullName>
        <ecNumber evidence="1">2.1.1.107</ecNumber>
    </recommendedName>
</protein>
<dbReference type="Pfam" id="PF00590">
    <property type="entry name" value="TP_methylase"/>
    <property type="match status" value="1"/>
</dbReference>
<keyword evidence="2 7" id="KW-0489">Methyltransferase</keyword>
<dbReference type="EC" id="2.1.1.107" evidence="1"/>
<feature type="domain" description="Tetrapyrrole methylase" evidence="6">
    <location>
        <begin position="4"/>
        <end position="214"/>
    </location>
</feature>
<dbReference type="NCBIfam" id="NF004790">
    <property type="entry name" value="PRK06136.1"/>
    <property type="match status" value="1"/>
</dbReference>
<keyword evidence="5" id="KW-0627">Porphyrin biosynthesis</keyword>
<dbReference type="NCBIfam" id="TIGR01469">
    <property type="entry name" value="cobA_cysG_Cterm"/>
    <property type="match status" value="1"/>
</dbReference>
<dbReference type="InterPro" id="IPR003043">
    <property type="entry name" value="Uropor_MeTrfase_CS"/>
</dbReference>
<evidence type="ECO:0000256" key="4">
    <source>
        <dbReference type="ARBA" id="ARBA00022691"/>
    </source>
</evidence>
<dbReference type="PROSITE" id="PS00839">
    <property type="entry name" value="SUMT_1"/>
    <property type="match status" value="1"/>
</dbReference>
<reference evidence="7" key="1">
    <citation type="submission" date="2018-06" db="EMBL/GenBank/DDBJ databases">
        <authorList>
            <person name="Zhirakovskaya E."/>
        </authorList>
    </citation>
    <scope>NUCLEOTIDE SEQUENCE</scope>
</reference>
<accession>A0A3B0U3A2</accession>
<evidence type="ECO:0000313" key="7">
    <source>
        <dbReference type="EMBL" id="VAW13896.1"/>
    </source>
</evidence>
<evidence type="ECO:0000256" key="5">
    <source>
        <dbReference type="ARBA" id="ARBA00023244"/>
    </source>
</evidence>
<evidence type="ECO:0000259" key="6">
    <source>
        <dbReference type="Pfam" id="PF00590"/>
    </source>
</evidence>
<dbReference type="AlphaFoldDB" id="A0A3B0U3A2"/>
<dbReference type="GO" id="GO:0019354">
    <property type="term" value="P:siroheme biosynthetic process"/>
    <property type="evidence" value="ECO:0007669"/>
    <property type="project" value="InterPro"/>
</dbReference>
<dbReference type="FunFam" id="3.40.1010.10:FF:000001">
    <property type="entry name" value="Siroheme synthase"/>
    <property type="match status" value="1"/>
</dbReference>
<dbReference type="InterPro" id="IPR035996">
    <property type="entry name" value="4pyrrol_Methylase_sf"/>
</dbReference>
<dbReference type="PROSITE" id="PS00840">
    <property type="entry name" value="SUMT_2"/>
    <property type="match status" value="1"/>
</dbReference>
<dbReference type="EMBL" id="UOEM01000067">
    <property type="protein sequence ID" value="VAW13896.1"/>
    <property type="molecule type" value="Genomic_DNA"/>
</dbReference>
<dbReference type="FunFam" id="3.30.950.10:FF:000001">
    <property type="entry name" value="Siroheme synthase"/>
    <property type="match status" value="1"/>
</dbReference>
<keyword evidence="4" id="KW-0949">S-adenosyl-L-methionine</keyword>
<proteinExistence type="predicted"/>
<keyword evidence="3 7" id="KW-0808">Transferase</keyword>
<dbReference type="PANTHER" id="PTHR45790">
    <property type="entry name" value="SIROHEME SYNTHASE-RELATED"/>
    <property type="match status" value="1"/>
</dbReference>
<dbReference type="InterPro" id="IPR014776">
    <property type="entry name" value="4pyrrole_Mease_sub2"/>
</dbReference>
<evidence type="ECO:0000256" key="3">
    <source>
        <dbReference type="ARBA" id="ARBA00022679"/>
    </source>
</evidence>
<evidence type="ECO:0000256" key="1">
    <source>
        <dbReference type="ARBA" id="ARBA00012162"/>
    </source>
</evidence>
<dbReference type="Gene3D" id="3.30.950.10">
    <property type="entry name" value="Methyltransferase, Cobalt-precorrin-4 Transmethylase, Domain 2"/>
    <property type="match status" value="1"/>
</dbReference>
<dbReference type="GO" id="GO:0004851">
    <property type="term" value="F:uroporphyrin-III C-methyltransferase activity"/>
    <property type="evidence" value="ECO:0007669"/>
    <property type="project" value="UniProtKB-EC"/>
</dbReference>
<dbReference type="GO" id="GO:0032259">
    <property type="term" value="P:methylation"/>
    <property type="evidence" value="ECO:0007669"/>
    <property type="project" value="UniProtKB-KW"/>
</dbReference>
<dbReference type="PANTHER" id="PTHR45790:SF3">
    <property type="entry name" value="S-ADENOSYL-L-METHIONINE-DEPENDENT UROPORPHYRINOGEN III METHYLTRANSFERASE, CHLOROPLASTIC"/>
    <property type="match status" value="1"/>
</dbReference>
<dbReference type="InterPro" id="IPR014777">
    <property type="entry name" value="4pyrrole_Mease_sub1"/>
</dbReference>
<evidence type="ECO:0000256" key="2">
    <source>
        <dbReference type="ARBA" id="ARBA00022603"/>
    </source>
</evidence>
<organism evidence="7">
    <name type="scientific">hydrothermal vent metagenome</name>
    <dbReference type="NCBI Taxonomy" id="652676"/>
    <lineage>
        <taxon>unclassified sequences</taxon>
        <taxon>metagenomes</taxon>
        <taxon>ecological metagenomes</taxon>
    </lineage>
</organism>
<dbReference type="CDD" id="cd11642">
    <property type="entry name" value="SUMT"/>
    <property type="match status" value="1"/>
</dbReference>